<dbReference type="PANTHER" id="PTHR14969">
    <property type="entry name" value="SPHINGOSINE-1-PHOSPHATE PHOSPHOHYDROLASE"/>
    <property type="match status" value="1"/>
</dbReference>
<feature type="compositionally biased region" description="Basic residues" evidence="1">
    <location>
        <begin position="1"/>
        <end position="10"/>
    </location>
</feature>
<sequence length="304" mass="35105">MVLRQSRKRTQRDSSIEPPLPGKETTSAVQYVNREHVNQQRNDSKTVSKLSILKHIVAFDRKFSAWVHEHGLGMFFYVFLRSLEFSGDGLFLITCAAATYVAPKSKLTPEVRIFFFNLFMAYVFDMIFVSIVKKIVRRPRPVYNRNHFLTMQVDHWSFPSGHSTRALLVYTTFWLYIPMWRDQSHRSWLPYLQQKLERRVNILNEFVPTAEAILINLIASIVTGWAIATTSSRIILGRHFFCDVIAGALLGVIEAVFAYYFLTIPIGTSEAVHRKITGAFGWVENSTSQIFHGKKLLVHEMAKR</sequence>
<dbReference type="InParanoid" id="A9S0E4"/>
<protein>
    <recommendedName>
        <fullName evidence="3">Phosphatidic acid phosphatase type 2/haloperoxidase domain-containing protein</fullName>
    </recommendedName>
</protein>
<feature type="region of interest" description="Disordered" evidence="1">
    <location>
        <begin position="1"/>
        <end position="24"/>
    </location>
</feature>
<dbReference type="Gramene" id="Pp3c11_1660V3.2">
    <property type="protein sequence ID" value="PAC:32958591.CDS.1"/>
    <property type="gene ID" value="Pp3c11_1660"/>
</dbReference>
<evidence type="ECO:0000313" key="6">
    <source>
        <dbReference type="Proteomes" id="UP000006727"/>
    </source>
</evidence>
<dbReference type="InterPro" id="IPR036938">
    <property type="entry name" value="PAP2/HPO_sf"/>
</dbReference>
<dbReference type="GO" id="GO:0046839">
    <property type="term" value="P:phospholipid dephosphorylation"/>
    <property type="evidence" value="ECO:0000318"/>
    <property type="project" value="GO_Central"/>
</dbReference>
<dbReference type="InterPro" id="IPR000326">
    <property type="entry name" value="PAP2/HPO"/>
</dbReference>
<feature type="transmembrane region" description="Helical" evidence="2">
    <location>
        <begin position="83"/>
        <end position="102"/>
    </location>
</feature>
<dbReference type="Gramene" id="Pp3c11_1660V3.1">
    <property type="protein sequence ID" value="PAC:32958590.CDS.1"/>
    <property type="gene ID" value="Pp3c11_1660"/>
</dbReference>
<feature type="domain" description="Phosphatidic acid phosphatase type 2/haloperoxidase" evidence="3">
    <location>
        <begin position="113"/>
        <end position="259"/>
    </location>
</feature>
<gene>
    <name evidence="4" type="ORF">PHYPA_014458</name>
</gene>
<reference evidence="4 6" key="1">
    <citation type="journal article" date="2008" name="Science">
        <title>The Physcomitrella genome reveals evolutionary insights into the conquest of land by plants.</title>
        <authorList>
            <person name="Rensing S."/>
            <person name="Lang D."/>
            <person name="Zimmer A."/>
            <person name="Terry A."/>
            <person name="Salamov A."/>
            <person name="Shapiro H."/>
            <person name="Nishiyama T."/>
            <person name="Perroud P.-F."/>
            <person name="Lindquist E."/>
            <person name="Kamisugi Y."/>
            <person name="Tanahashi T."/>
            <person name="Sakakibara K."/>
            <person name="Fujita T."/>
            <person name="Oishi K."/>
            <person name="Shin-I T."/>
            <person name="Kuroki Y."/>
            <person name="Toyoda A."/>
            <person name="Suzuki Y."/>
            <person name="Hashimoto A."/>
            <person name="Yamaguchi K."/>
            <person name="Sugano A."/>
            <person name="Kohara Y."/>
            <person name="Fujiyama A."/>
            <person name="Anterola A."/>
            <person name="Aoki S."/>
            <person name="Ashton N."/>
            <person name="Barbazuk W.B."/>
            <person name="Barker E."/>
            <person name="Bennetzen J."/>
            <person name="Bezanilla M."/>
            <person name="Blankenship R."/>
            <person name="Cho S.H."/>
            <person name="Dutcher S."/>
            <person name="Estelle M."/>
            <person name="Fawcett J.A."/>
            <person name="Gundlach H."/>
            <person name="Hanada K."/>
            <person name="Heyl A."/>
            <person name="Hicks K.A."/>
            <person name="Hugh J."/>
            <person name="Lohr M."/>
            <person name="Mayer K."/>
            <person name="Melkozernov A."/>
            <person name="Murata T."/>
            <person name="Nelson D."/>
            <person name="Pils B."/>
            <person name="Prigge M."/>
            <person name="Reiss B."/>
            <person name="Renner T."/>
            <person name="Rombauts S."/>
            <person name="Rushton P."/>
            <person name="Sanderfoot A."/>
            <person name="Schween G."/>
            <person name="Shiu S.-H."/>
            <person name="Stueber K."/>
            <person name="Theodoulou F.L."/>
            <person name="Tu H."/>
            <person name="Van de Peer Y."/>
            <person name="Verrier P.J."/>
            <person name="Waters E."/>
            <person name="Wood A."/>
            <person name="Yang L."/>
            <person name="Cove D."/>
            <person name="Cuming A."/>
            <person name="Hasebe M."/>
            <person name="Lucas S."/>
            <person name="Mishler D.B."/>
            <person name="Reski R."/>
            <person name="Grigoriev I."/>
            <person name="Quatrano R.S."/>
            <person name="Boore J.L."/>
        </authorList>
    </citation>
    <scope>NUCLEOTIDE SEQUENCE [LARGE SCALE GENOMIC DNA]</scope>
    <source>
        <strain evidence="5 6">cv. Gransden 2004</strain>
    </source>
</reference>
<dbReference type="GO" id="GO:0016020">
    <property type="term" value="C:membrane"/>
    <property type="evidence" value="ECO:0000318"/>
    <property type="project" value="GO_Central"/>
</dbReference>
<dbReference type="FunCoup" id="A9S0E4">
    <property type="interactions" value="274"/>
</dbReference>
<keyword evidence="2" id="KW-0812">Transmembrane</keyword>
<dbReference type="Pfam" id="PF01569">
    <property type="entry name" value="PAP2"/>
    <property type="match status" value="1"/>
</dbReference>
<keyword evidence="6" id="KW-1185">Reference proteome</keyword>
<dbReference type="EnsemblPlants" id="Pp3c11_1660V3.1">
    <property type="protein sequence ID" value="PAC:32958590.CDS.1"/>
    <property type="gene ID" value="Pp3c11_1660"/>
</dbReference>
<evidence type="ECO:0000256" key="1">
    <source>
        <dbReference type="SAM" id="MobiDB-lite"/>
    </source>
</evidence>
<dbReference type="eggNOG" id="KOG4268">
    <property type="taxonomic scope" value="Eukaryota"/>
</dbReference>
<dbReference type="Gene3D" id="1.20.144.10">
    <property type="entry name" value="Phosphatidic acid phosphatase type 2/haloperoxidase"/>
    <property type="match status" value="1"/>
</dbReference>
<keyword evidence="2" id="KW-0472">Membrane</keyword>
<dbReference type="OMA" id="WVENSTS"/>
<keyword evidence="2" id="KW-1133">Transmembrane helix</keyword>
<feature type="transmembrane region" description="Helical" evidence="2">
    <location>
        <begin position="114"/>
        <end position="136"/>
    </location>
</feature>
<dbReference type="EMBL" id="ABEU02000011">
    <property type="protein sequence ID" value="PNR44688.1"/>
    <property type="molecule type" value="Genomic_DNA"/>
</dbReference>
<evidence type="ECO:0000313" key="5">
    <source>
        <dbReference type="EnsemblPlants" id="PAC:32958590.CDS.1"/>
    </source>
</evidence>
<dbReference type="SUPFAM" id="SSF48317">
    <property type="entry name" value="Acid phosphatase/Vanadium-dependent haloperoxidase"/>
    <property type="match status" value="1"/>
</dbReference>
<feature type="transmembrane region" description="Helical" evidence="2">
    <location>
        <begin position="240"/>
        <end position="262"/>
    </location>
</feature>
<dbReference type="SMART" id="SM00014">
    <property type="entry name" value="acidPPc"/>
    <property type="match status" value="1"/>
</dbReference>
<evidence type="ECO:0000256" key="2">
    <source>
        <dbReference type="SAM" id="Phobius"/>
    </source>
</evidence>
<proteinExistence type="predicted"/>
<reference evidence="4 6" key="2">
    <citation type="journal article" date="2018" name="Plant J.">
        <title>The Physcomitrella patens chromosome-scale assembly reveals moss genome structure and evolution.</title>
        <authorList>
            <person name="Lang D."/>
            <person name="Ullrich K.K."/>
            <person name="Murat F."/>
            <person name="Fuchs J."/>
            <person name="Jenkins J."/>
            <person name="Haas F.B."/>
            <person name="Piednoel M."/>
            <person name="Gundlach H."/>
            <person name="Van Bel M."/>
            <person name="Meyberg R."/>
            <person name="Vives C."/>
            <person name="Morata J."/>
            <person name="Symeonidi A."/>
            <person name="Hiss M."/>
            <person name="Muchero W."/>
            <person name="Kamisugi Y."/>
            <person name="Saleh O."/>
            <person name="Blanc G."/>
            <person name="Decker E.L."/>
            <person name="van Gessel N."/>
            <person name="Grimwood J."/>
            <person name="Hayes R.D."/>
            <person name="Graham S.W."/>
            <person name="Gunter L.E."/>
            <person name="McDaniel S.F."/>
            <person name="Hoernstein S.N.W."/>
            <person name="Larsson A."/>
            <person name="Li F.W."/>
            <person name="Perroud P.F."/>
            <person name="Phillips J."/>
            <person name="Ranjan P."/>
            <person name="Rokshar D.S."/>
            <person name="Rothfels C.J."/>
            <person name="Schneider L."/>
            <person name="Shu S."/>
            <person name="Stevenson D.W."/>
            <person name="Thummler F."/>
            <person name="Tillich M."/>
            <person name="Villarreal Aguilar J.C."/>
            <person name="Widiez T."/>
            <person name="Wong G.K."/>
            <person name="Wymore A."/>
            <person name="Zhang Y."/>
            <person name="Zimmer A.D."/>
            <person name="Quatrano R.S."/>
            <person name="Mayer K.F.X."/>
            <person name="Goodstein D."/>
            <person name="Casacuberta J.M."/>
            <person name="Vandepoele K."/>
            <person name="Reski R."/>
            <person name="Cuming A.C."/>
            <person name="Tuskan G.A."/>
            <person name="Maumus F."/>
            <person name="Salse J."/>
            <person name="Schmutz J."/>
            <person name="Rensing S.A."/>
        </authorList>
    </citation>
    <scope>NUCLEOTIDE SEQUENCE [LARGE SCALE GENOMIC DNA]</scope>
    <source>
        <strain evidence="5 6">cv. Gransden 2004</strain>
    </source>
</reference>
<dbReference type="EnsemblPlants" id="Pp3c11_1660V3.2">
    <property type="protein sequence ID" value="PAC:32958591.CDS.1"/>
    <property type="gene ID" value="Pp3c11_1660"/>
</dbReference>
<evidence type="ECO:0000313" key="4">
    <source>
        <dbReference type="EMBL" id="PNR44688.1"/>
    </source>
</evidence>
<dbReference type="AlphaFoldDB" id="A9S0E4"/>
<organism evidence="4">
    <name type="scientific">Physcomitrium patens</name>
    <name type="common">Spreading-leaved earth moss</name>
    <name type="synonym">Physcomitrella patens</name>
    <dbReference type="NCBI Taxonomy" id="3218"/>
    <lineage>
        <taxon>Eukaryota</taxon>
        <taxon>Viridiplantae</taxon>
        <taxon>Streptophyta</taxon>
        <taxon>Embryophyta</taxon>
        <taxon>Bryophyta</taxon>
        <taxon>Bryophytina</taxon>
        <taxon>Bryopsida</taxon>
        <taxon>Funariidae</taxon>
        <taxon>Funariales</taxon>
        <taxon>Funariaceae</taxon>
        <taxon>Physcomitrium</taxon>
    </lineage>
</organism>
<dbReference type="Proteomes" id="UP000006727">
    <property type="component" value="Chromosome 11"/>
</dbReference>
<reference evidence="5" key="3">
    <citation type="submission" date="2020-12" db="UniProtKB">
        <authorList>
            <consortium name="EnsemblPlants"/>
        </authorList>
    </citation>
    <scope>IDENTIFICATION</scope>
</reference>
<dbReference type="HOGENOM" id="CLU_072573_4_2_1"/>
<name>A9S0E4_PHYPA</name>
<dbReference type="GO" id="GO:0042392">
    <property type="term" value="F:sphingosine-1-phosphate phosphatase activity"/>
    <property type="evidence" value="ECO:0000318"/>
    <property type="project" value="GO_Central"/>
</dbReference>
<accession>A9S0E4</accession>
<feature type="transmembrane region" description="Helical" evidence="2">
    <location>
        <begin position="206"/>
        <end position="228"/>
    </location>
</feature>
<evidence type="ECO:0000259" key="3">
    <source>
        <dbReference type="SMART" id="SM00014"/>
    </source>
</evidence>
<dbReference type="PANTHER" id="PTHR14969:SF13">
    <property type="entry name" value="AT30094P"/>
    <property type="match status" value="1"/>
</dbReference>
<dbReference type="PaxDb" id="3218-PP1S39_207V6.1"/>